<feature type="transmembrane region" description="Helical" evidence="1">
    <location>
        <begin position="606"/>
        <end position="625"/>
    </location>
</feature>
<name>A0A3A8K3X0_9BACT</name>
<dbReference type="AlphaFoldDB" id="A0A3A8K3X0"/>
<comment type="caution">
    <text evidence="3">The sequence shown here is derived from an EMBL/GenBank/DDBJ whole genome shotgun (WGS) entry which is preliminary data.</text>
</comment>
<reference evidence="4" key="1">
    <citation type="submission" date="2018-09" db="EMBL/GenBank/DDBJ databases">
        <authorList>
            <person name="Livingstone P.G."/>
            <person name="Whitworth D.E."/>
        </authorList>
    </citation>
    <scope>NUCLEOTIDE SEQUENCE [LARGE SCALE GENOMIC DNA]</scope>
    <source>
        <strain evidence="4">CA043D</strain>
    </source>
</reference>
<sequence length="638" mass="70131">MTQGACPSCGASVEFSAGSAQVVVCAHCQTMVARVGAELEAHGKVARIVETDSPLRLGLEGRVNGTAYQIVGHLQKDHGAGPWDEWYVEMSDGRTGWLSESEGAFHLLSDGGVEEGLALQDLHPGERLRLRNRPLVVEERGHGRVTSAEGQLPSDVDPEADSYYVDATGPRGLFVTLDFGTRDRDPEVFLGQKLELVQLGIPAGELRPRVRKAQLQQARCTHCNGPLELRAPDQTLRVACPYCGALMSVAQGKLAFLKLLQKPELPAALALGQKGTLDGAEWICIGYQERSCVVEGTRYPWMEYLLYHPARGFTWLMESNGHWVFLKPLAAGDASVVPQVSAFYDRRRYKAFQSVTAVTDAVVGEFYWKVFQGETARATEYVAPPYSVNEDATDNEVTYTHGEYLTPEQVRDAFKLKEPLPRPRGIAPSQPNTRRAAMMRTLRWSALWLLGLFALAAVLHARALNAQVLDMMVKLDRDAASGTPAAMHFSQPFELTRDGNVRAQVSMGNAIDNAWVGVQGDLVNQETQDVVSFYEEISYYHGRDSDGSWSEGGQQGSVFLSAIPKGRYVLRTTTSFDPALGLSAANGTAPIVYRVVLTHDTPNESWFGIALVLLLVIPALSFFGAHSFETERWKESNL</sequence>
<evidence type="ECO:0000313" key="4">
    <source>
        <dbReference type="Proteomes" id="UP000268313"/>
    </source>
</evidence>
<keyword evidence="1" id="KW-1133">Transmembrane helix</keyword>
<feature type="domain" description="DUF4178" evidence="2">
    <location>
        <begin position="57"/>
        <end position="195"/>
    </location>
</feature>
<dbReference type="InterPro" id="IPR025235">
    <property type="entry name" value="DUF4178"/>
</dbReference>
<keyword evidence="1" id="KW-0472">Membrane</keyword>
<evidence type="ECO:0000259" key="2">
    <source>
        <dbReference type="Pfam" id="PF13785"/>
    </source>
</evidence>
<protein>
    <submittedName>
        <fullName evidence="3">DUF4178 domain-containing protein</fullName>
    </submittedName>
</protein>
<dbReference type="EMBL" id="RAWE01000063">
    <property type="protein sequence ID" value="RKH01849.1"/>
    <property type="molecule type" value="Genomic_DNA"/>
</dbReference>
<feature type="transmembrane region" description="Helical" evidence="1">
    <location>
        <begin position="444"/>
        <end position="464"/>
    </location>
</feature>
<accession>A0A3A8K3X0</accession>
<gene>
    <name evidence="3" type="ORF">D7X32_18725</name>
</gene>
<dbReference type="Pfam" id="PF13785">
    <property type="entry name" value="DUF4178"/>
    <property type="match status" value="2"/>
</dbReference>
<proteinExistence type="predicted"/>
<dbReference type="OrthoDB" id="228033at2"/>
<evidence type="ECO:0000313" key="3">
    <source>
        <dbReference type="EMBL" id="RKH01849.1"/>
    </source>
</evidence>
<keyword evidence="4" id="KW-1185">Reference proteome</keyword>
<evidence type="ECO:0000256" key="1">
    <source>
        <dbReference type="SAM" id="Phobius"/>
    </source>
</evidence>
<dbReference type="RefSeq" id="WP_120603925.1">
    <property type="nucleotide sequence ID" value="NZ_RAWE01000063.1"/>
</dbReference>
<feature type="domain" description="DUF4178" evidence="2">
    <location>
        <begin position="271"/>
        <end position="407"/>
    </location>
</feature>
<organism evidence="3 4">
    <name type="scientific">Corallococcus carmarthensis</name>
    <dbReference type="NCBI Taxonomy" id="2316728"/>
    <lineage>
        <taxon>Bacteria</taxon>
        <taxon>Pseudomonadati</taxon>
        <taxon>Myxococcota</taxon>
        <taxon>Myxococcia</taxon>
        <taxon>Myxococcales</taxon>
        <taxon>Cystobacterineae</taxon>
        <taxon>Myxococcaceae</taxon>
        <taxon>Corallococcus</taxon>
    </lineage>
</organism>
<dbReference type="Proteomes" id="UP000268313">
    <property type="component" value="Unassembled WGS sequence"/>
</dbReference>
<keyword evidence="1" id="KW-0812">Transmembrane</keyword>